<protein>
    <submittedName>
        <fullName evidence="1">Uncharacterized protein</fullName>
    </submittedName>
</protein>
<dbReference type="RefSeq" id="XP_033401557.1">
    <property type="nucleotide sequence ID" value="XM_033536479.1"/>
</dbReference>
<name>A0A6A6BRB2_9PEZI</name>
<proteinExistence type="predicted"/>
<evidence type="ECO:0000313" key="1">
    <source>
        <dbReference type="EMBL" id="KAF2145845.1"/>
    </source>
</evidence>
<dbReference type="AlphaFoldDB" id="A0A6A6BRB2"/>
<sequence length="339" mass="39205">MEGKKPSKKVSDNGIKTKHAEFETLALKPHGITIEDDRKHVNPFQHFATDPAPTTGVISHYKSKNGLQDTSLWLEGDDQFTEDILREYKSMKEFKLCESEYSLYAFENLLKREMRSPHLPNTTSWLTERMVEFTTRPGDHHWETPPVIHEKVARKDYAFDVRPDCSYWITLQAFHPKYRKRIEEHVLVRHGRILWPYFIIEFKKDSESNRNGTTFKTARNQIAAASAIGLYNRWKLKKRALDATGQQWGPKTAQMLRHYGITFVGCNYDIWCIEADVGSSGTWTGCRMFRLYEDKCSTAEGVHGFINWVNEIHSWGLTVYGPDCEKDVKDCIDSASEAG</sequence>
<dbReference type="GeneID" id="54293975"/>
<evidence type="ECO:0000313" key="2">
    <source>
        <dbReference type="Proteomes" id="UP000799438"/>
    </source>
</evidence>
<reference evidence="1" key="1">
    <citation type="journal article" date="2020" name="Stud. Mycol.">
        <title>101 Dothideomycetes genomes: a test case for predicting lifestyles and emergence of pathogens.</title>
        <authorList>
            <person name="Haridas S."/>
            <person name="Albert R."/>
            <person name="Binder M."/>
            <person name="Bloem J."/>
            <person name="Labutti K."/>
            <person name="Salamov A."/>
            <person name="Andreopoulos B."/>
            <person name="Baker S."/>
            <person name="Barry K."/>
            <person name="Bills G."/>
            <person name="Bluhm B."/>
            <person name="Cannon C."/>
            <person name="Castanera R."/>
            <person name="Culley D."/>
            <person name="Daum C."/>
            <person name="Ezra D."/>
            <person name="Gonzalez J."/>
            <person name="Henrissat B."/>
            <person name="Kuo A."/>
            <person name="Liang C."/>
            <person name="Lipzen A."/>
            <person name="Lutzoni F."/>
            <person name="Magnuson J."/>
            <person name="Mondo S."/>
            <person name="Nolan M."/>
            <person name="Ohm R."/>
            <person name="Pangilinan J."/>
            <person name="Park H.-J."/>
            <person name="Ramirez L."/>
            <person name="Alfaro M."/>
            <person name="Sun H."/>
            <person name="Tritt A."/>
            <person name="Yoshinaga Y."/>
            <person name="Zwiers L.-H."/>
            <person name="Turgeon B."/>
            <person name="Goodwin S."/>
            <person name="Spatafora J."/>
            <person name="Crous P."/>
            <person name="Grigoriev I."/>
        </authorList>
    </citation>
    <scope>NUCLEOTIDE SEQUENCE</scope>
    <source>
        <strain evidence="1">CBS 121167</strain>
    </source>
</reference>
<gene>
    <name evidence="1" type="ORF">K452DRAFT_220771</name>
</gene>
<keyword evidence="2" id="KW-1185">Reference proteome</keyword>
<accession>A0A6A6BRB2</accession>
<dbReference type="Proteomes" id="UP000799438">
    <property type="component" value="Unassembled WGS sequence"/>
</dbReference>
<organism evidence="1 2">
    <name type="scientific">Aplosporella prunicola CBS 121167</name>
    <dbReference type="NCBI Taxonomy" id="1176127"/>
    <lineage>
        <taxon>Eukaryota</taxon>
        <taxon>Fungi</taxon>
        <taxon>Dikarya</taxon>
        <taxon>Ascomycota</taxon>
        <taxon>Pezizomycotina</taxon>
        <taxon>Dothideomycetes</taxon>
        <taxon>Dothideomycetes incertae sedis</taxon>
        <taxon>Botryosphaeriales</taxon>
        <taxon>Aplosporellaceae</taxon>
        <taxon>Aplosporella</taxon>
    </lineage>
</organism>
<dbReference type="EMBL" id="ML995477">
    <property type="protein sequence ID" value="KAF2145845.1"/>
    <property type="molecule type" value="Genomic_DNA"/>
</dbReference>
<dbReference type="OrthoDB" id="5426911at2759"/>